<keyword evidence="2" id="KW-0812">Transmembrane</keyword>
<feature type="transmembrane region" description="Helical" evidence="2">
    <location>
        <begin position="175"/>
        <end position="194"/>
    </location>
</feature>
<evidence type="ECO:0000313" key="4">
    <source>
        <dbReference type="Proteomes" id="UP000324222"/>
    </source>
</evidence>
<dbReference type="EMBL" id="VSRR010079443">
    <property type="protein sequence ID" value="MPC88951.1"/>
    <property type="molecule type" value="Genomic_DNA"/>
</dbReference>
<proteinExistence type="predicted"/>
<evidence type="ECO:0000313" key="3">
    <source>
        <dbReference type="EMBL" id="MPC88951.1"/>
    </source>
</evidence>
<evidence type="ECO:0000256" key="2">
    <source>
        <dbReference type="SAM" id="Phobius"/>
    </source>
</evidence>
<comment type="caution">
    <text evidence="3">The sequence shown here is derived from an EMBL/GenBank/DDBJ whole genome shotgun (WGS) entry which is preliminary data.</text>
</comment>
<sequence>MQTPRRFDEARSRLFIVSRFNHIMTGVKVSYEVPTDMLEGTTECNTSSSNTTTTTTNTNTNTTTTTTNTTTNTTTTTTTSLHLHSIKIYVKVRLEWQSTFNMNLQRRRPRRGGGGGGDGSGDGGEDYGGRCLRVGVVGKMSDSSVREVMVVMCGDEGVRGSSAGGGMVLRKVSGALAGLVVVVMVAVVVVVVILPSPVSVLMTLWRRCGGCVVRCRAVASSE</sequence>
<name>A0A5B7ITN3_PORTR</name>
<dbReference type="AlphaFoldDB" id="A0A5B7ITN3"/>
<keyword evidence="4" id="KW-1185">Reference proteome</keyword>
<keyword evidence="2" id="KW-0472">Membrane</keyword>
<feature type="region of interest" description="Disordered" evidence="1">
    <location>
        <begin position="105"/>
        <end position="124"/>
    </location>
</feature>
<gene>
    <name evidence="3" type="ORF">E2C01_083877</name>
</gene>
<protein>
    <submittedName>
        <fullName evidence="3">Uncharacterized protein</fullName>
    </submittedName>
</protein>
<keyword evidence="2" id="KW-1133">Transmembrane helix</keyword>
<feature type="compositionally biased region" description="Gly residues" evidence="1">
    <location>
        <begin position="112"/>
        <end position="122"/>
    </location>
</feature>
<reference evidence="3 4" key="1">
    <citation type="submission" date="2019-05" db="EMBL/GenBank/DDBJ databases">
        <title>Another draft genome of Portunus trituberculatus and its Hox gene families provides insights of decapod evolution.</title>
        <authorList>
            <person name="Jeong J.-H."/>
            <person name="Song I."/>
            <person name="Kim S."/>
            <person name="Choi T."/>
            <person name="Kim D."/>
            <person name="Ryu S."/>
            <person name="Kim W."/>
        </authorList>
    </citation>
    <scope>NUCLEOTIDE SEQUENCE [LARGE SCALE GENOMIC DNA]</scope>
    <source>
        <tissue evidence="3">Muscle</tissue>
    </source>
</reference>
<evidence type="ECO:0000256" key="1">
    <source>
        <dbReference type="SAM" id="MobiDB-lite"/>
    </source>
</evidence>
<dbReference type="Proteomes" id="UP000324222">
    <property type="component" value="Unassembled WGS sequence"/>
</dbReference>
<accession>A0A5B7ITN3</accession>
<feature type="region of interest" description="Disordered" evidence="1">
    <location>
        <begin position="42"/>
        <end position="73"/>
    </location>
</feature>
<feature type="compositionally biased region" description="Low complexity" evidence="1">
    <location>
        <begin position="45"/>
        <end position="73"/>
    </location>
</feature>
<organism evidence="3 4">
    <name type="scientific">Portunus trituberculatus</name>
    <name type="common">Swimming crab</name>
    <name type="synonym">Neptunus trituberculatus</name>
    <dbReference type="NCBI Taxonomy" id="210409"/>
    <lineage>
        <taxon>Eukaryota</taxon>
        <taxon>Metazoa</taxon>
        <taxon>Ecdysozoa</taxon>
        <taxon>Arthropoda</taxon>
        <taxon>Crustacea</taxon>
        <taxon>Multicrustacea</taxon>
        <taxon>Malacostraca</taxon>
        <taxon>Eumalacostraca</taxon>
        <taxon>Eucarida</taxon>
        <taxon>Decapoda</taxon>
        <taxon>Pleocyemata</taxon>
        <taxon>Brachyura</taxon>
        <taxon>Eubrachyura</taxon>
        <taxon>Portunoidea</taxon>
        <taxon>Portunidae</taxon>
        <taxon>Portuninae</taxon>
        <taxon>Portunus</taxon>
    </lineage>
</organism>